<dbReference type="AlphaFoldDB" id="A0A9P0N086"/>
<feature type="domain" description="Poly(A) RNA polymerase mitochondrial-like central palm" evidence="1">
    <location>
        <begin position="21"/>
        <end position="151"/>
    </location>
</feature>
<dbReference type="InterPro" id="IPR054708">
    <property type="entry name" value="MTPAP-like_central"/>
</dbReference>
<gene>
    <name evidence="2" type="ORF">SPLIT_LOCUS2066</name>
</gene>
<dbReference type="EMBL" id="LR824545">
    <property type="protein sequence ID" value="CAH1636704.1"/>
    <property type="molecule type" value="Genomic_DNA"/>
</dbReference>
<keyword evidence="3" id="KW-1185">Reference proteome</keyword>
<dbReference type="Proteomes" id="UP001153321">
    <property type="component" value="Chromosome 14"/>
</dbReference>
<dbReference type="Gene3D" id="1.10.1410.10">
    <property type="match status" value="1"/>
</dbReference>
<dbReference type="GO" id="GO:0031123">
    <property type="term" value="P:RNA 3'-end processing"/>
    <property type="evidence" value="ECO:0007669"/>
    <property type="project" value="TreeGrafter"/>
</dbReference>
<dbReference type="SUPFAM" id="SSF81631">
    <property type="entry name" value="PAP/OAS1 substrate-binding domain"/>
    <property type="match status" value="1"/>
</dbReference>
<dbReference type="SUPFAM" id="SSF81301">
    <property type="entry name" value="Nucleotidyltransferase"/>
    <property type="match status" value="1"/>
</dbReference>
<dbReference type="GO" id="GO:1990817">
    <property type="term" value="F:poly(A) RNA polymerase activity"/>
    <property type="evidence" value="ECO:0007669"/>
    <property type="project" value="UniProtKB-ARBA"/>
</dbReference>
<dbReference type="InterPro" id="IPR043519">
    <property type="entry name" value="NT_sf"/>
</dbReference>
<dbReference type="PANTHER" id="PTHR12271:SF66">
    <property type="entry name" value="TERMINAL URIDYLYLTRANSFERASE TAILOR"/>
    <property type="match status" value="1"/>
</dbReference>
<dbReference type="CDD" id="cd05402">
    <property type="entry name" value="NT_PAP_TUTase"/>
    <property type="match status" value="1"/>
</dbReference>
<protein>
    <recommendedName>
        <fullName evidence="1">Poly(A) RNA polymerase mitochondrial-like central palm domain-containing protein</fullName>
    </recommendedName>
</protein>
<sequence>MNWEDDDIMDTSNLQFVGDFDVQVQEILSYVRLTAERVHSLKLLFDDLEFALQQLAPGCQIEPFGSVVTGLGIKSSDVDCYVALPPGELPSPEHVVRARRILGRYNTKFTRLLAITNAKVPIVKFLHIPTQCHCDVNFKSPAGVRNSKLLAFLLHWDRRALPLAILIKYWARLNNFIGTNRMGNYALMMMVVFYLQLKNILPAVYRLQANVPSYMVDGWNTAFDDSMRGDGTNTESLYHLMGDFFKCLSTFNFAEFVISPYLGRAIPKKFFENFDLPDEFHLYKQHVTMDVRKKINIKTKICVQDPFDHARNCTVGVYERLVDKILLHFNFAAHKFSEQPSHNFLKVILTQDPNSRPISKALPPHLLKHNKIQKANKTKQKQKGLRTGLSMLANNRSAITVLTKGDISTK</sequence>
<dbReference type="GO" id="GO:0050265">
    <property type="term" value="F:RNA uridylyltransferase activity"/>
    <property type="evidence" value="ECO:0007669"/>
    <property type="project" value="TreeGrafter"/>
</dbReference>
<accession>A0A9P0N086</accession>
<name>A0A9P0N086_SPOLI</name>
<evidence type="ECO:0000313" key="3">
    <source>
        <dbReference type="Proteomes" id="UP001153321"/>
    </source>
</evidence>
<evidence type="ECO:0000259" key="1">
    <source>
        <dbReference type="Pfam" id="PF22600"/>
    </source>
</evidence>
<evidence type="ECO:0000313" key="2">
    <source>
        <dbReference type="EMBL" id="CAH1636704.1"/>
    </source>
</evidence>
<reference evidence="2" key="1">
    <citation type="submission" date="2022-02" db="EMBL/GenBank/DDBJ databases">
        <authorList>
            <person name="King R."/>
        </authorList>
    </citation>
    <scope>NUCLEOTIDE SEQUENCE</scope>
</reference>
<dbReference type="Gene3D" id="3.30.460.10">
    <property type="entry name" value="Beta Polymerase, domain 2"/>
    <property type="match status" value="1"/>
</dbReference>
<dbReference type="Pfam" id="PF22600">
    <property type="entry name" value="MTPAP-like_central"/>
    <property type="match status" value="1"/>
</dbReference>
<organism evidence="2 3">
    <name type="scientific">Spodoptera littoralis</name>
    <name type="common">Egyptian cotton leafworm</name>
    <dbReference type="NCBI Taxonomy" id="7109"/>
    <lineage>
        <taxon>Eukaryota</taxon>
        <taxon>Metazoa</taxon>
        <taxon>Ecdysozoa</taxon>
        <taxon>Arthropoda</taxon>
        <taxon>Hexapoda</taxon>
        <taxon>Insecta</taxon>
        <taxon>Pterygota</taxon>
        <taxon>Neoptera</taxon>
        <taxon>Endopterygota</taxon>
        <taxon>Lepidoptera</taxon>
        <taxon>Glossata</taxon>
        <taxon>Ditrysia</taxon>
        <taxon>Noctuoidea</taxon>
        <taxon>Noctuidae</taxon>
        <taxon>Amphipyrinae</taxon>
        <taxon>Spodoptera</taxon>
    </lineage>
</organism>
<dbReference type="GO" id="GO:0046872">
    <property type="term" value="F:metal ion binding"/>
    <property type="evidence" value="ECO:0007669"/>
    <property type="project" value="UniProtKB-KW"/>
</dbReference>
<proteinExistence type="predicted"/>
<dbReference type="PANTHER" id="PTHR12271">
    <property type="entry name" value="POLY A POLYMERASE CID PAP -RELATED"/>
    <property type="match status" value="1"/>
</dbReference>